<keyword evidence="2" id="KW-1185">Reference proteome</keyword>
<evidence type="ECO:0000313" key="1">
    <source>
        <dbReference type="EMBL" id="CAE14125.1"/>
    </source>
</evidence>
<reference evidence="2" key="1">
    <citation type="journal article" date="2003" name="Nat. Biotechnol.">
        <title>The genome sequence of the entomopathogenic bacterium Photorhabdus luminescens.</title>
        <authorList>
            <person name="Duchaud E."/>
            <person name="Rusniok C."/>
            <person name="Frangeul L."/>
            <person name="Buchrieser C."/>
            <person name="Givaudan A."/>
            <person name="Taourit S."/>
            <person name="Bocs S."/>
            <person name="Boursaux-Eude C."/>
            <person name="Chandler M."/>
            <person name="Charles J.-F."/>
            <person name="Dassa E."/>
            <person name="Derose R."/>
            <person name="Derzelle S."/>
            <person name="Freyssinet G."/>
            <person name="Gaudriault S."/>
            <person name="Medigue C."/>
            <person name="Lanois A."/>
            <person name="Powell K."/>
            <person name="Siguier P."/>
            <person name="Vincent R."/>
            <person name="Wingate V."/>
            <person name="Zouine M."/>
            <person name="Glaser P."/>
            <person name="Boemare N."/>
            <person name="Danchin A."/>
            <person name="Kunst F."/>
        </authorList>
    </citation>
    <scope>NUCLEOTIDE SEQUENCE [LARGE SCALE GENOMIC DNA]</scope>
    <source>
        <strain evidence="2">DSM 15139 / CIP 105565 / TT01</strain>
    </source>
</reference>
<dbReference type="Proteomes" id="UP000002514">
    <property type="component" value="Chromosome"/>
</dbReference>
<accession>Q7N5V0</accession>
<name>Q7N5V0_PHOLL</name>
<dbReference type="EMBL" id="BX571865">
    <property type="protein sequence ID" value="CAE14125.1"/>
    <property type="molecule type" value="Genomic_DNA"/>
</dbReference>
<sequence>MGSGLQPNGLIELPQVWGYVFCPMGSSLKGKTKGRMALLLVYLSN</sequence>
<evidence type="ECO:0000313" key="2">
    <source>
        <dbReference type="Proteomes" id="UP000002514"/>
    </source>
</evidence>
<protein>
    <submittedName>
        <fullName evidence="1">Photorhabdus luminescens subsp. laumondii TTO1 complete genome segment 7/17</fullName>
    </submittedName>
</protein>
<dbReference type="AlphaFoldDB" id="Q7N5V0"/>
<proteinExistence type="predicted"/>
<dbReference type="KEGG" id="plu:plu1832"/>
<organism evidence="1 2">
    <name type="scientific">Photorhabdus laumondii subsp. laumondii (strain DSM 15139 / CIP 105565 / TT01)</name>
    <name type="common">Photorhabdus luminescens subsp. laumondii</name>
    <dbReference type="NCBI Taxonomy" id="243265"/>
    <lineage>
        <taxon>Bacteria</taxon>
        <taxon>Pseudomonadati</taxon>
        <taxon>Pseudomonadota</taxon>
        <taxon>Gammaproteobacteria</taxon>
        <taxon>Enterobacterales</taxon>
        <taxon>Morganellaceae</taxon>
        <taxon>Photorhabdus</taxon>
    </lineage>
</organism>
<gene>
    <name evidence="1" type="ordered locus">plu1832</name>
</gene>
<dbReference type="HOGENOM" id="CLU_3203276_0_0_6"/>